<keyword evidence="3" id="KW-1185">Reference proteome</keyword>
<evidence type="ECO:0000313" key="3">
    <source>
        <dbReference type="Proteomes" id="UP000799772"/>
    </source>
</evidence>
<organism evidence="2 3">
    <name type="scientific">Rhizodiscina lignyota</name>
    <dbReference type="NCBI Taxonomy" id="1504668"/>
    <lineage>
        <taxon>Eukaryota</taxon>
        <taxon>Fungi</taxon>
        <taxon>Dikarya</taxon>
        <taxon>Ascomycota</taxon>
        <taxon>Pezizomycotina</taxon>
        <taxon>Dothideomycetes</taxon>
        <taxon>Pleosporomycetidae</taxon>
        <taxon>Aulographales</taxon>
        <taxon>Rhizodiscinaceae</taxon>
        <taxon>Rhizodiscina</taxon>
    </lineage>
</organism>
<accession>A0A9P4IB81</accession>
<evidence type="ECO:0000259" key="1">
    <source>
        <dbReference type="Pfam" id="PF20150"/>
    </source>
</evidence>
<gene>
    <name evidence="2" type="ORF">NA57DRAFT_75930</name>
</gene>
<dbReference type="Proteomes" id="UP000799772">
    <property type="component" value="Unassembled WGS sequence"/>
</dbReference>
<protein>
    <recommendedName>
        <fullName evidence="1">2EXR domain-containing protein</fullName>
    </recommendedName>
</protein>
<sequence>MPPKGNRVRRNAPTLYNLFTTLPLEIREMIYAQFIPNQIRVAANHQLRRKNGTRTHEIRQGVNSVLSINRRMRAEAFAVMRRLKPVFIVNVEFVPKFIEVIGKQGRQAVINLELAWFAWRCVYDLEECGHTVECRGKHTLHALEALEKYIHPSPNRQSFKHLIISSAPPFFMFPTLPWNIRKYTPNHCVNDVHVRPLARLTGFEKVTFKWWKTPANVSADIIAVRTFTEDYYNKLMAKKTIKKTKRT</sequence>
<comment type="caution">
    <text evidence="2">The sequence shown here is derived from an EMBL/GenBank/DDBJ whole genome shotgun (WGS) entry which is preliminary data.</text>
</comment>
<evidence type="ECO:0000313" key="2">
    <source>
        <dbReference type="EMBL" id="KAF2098691.1"/>
    </source>
</evidence>
<name>A0A9P4IB81_9PEZI</name>
<dbReference type="AlphaFoldDB" id="A0A9P4IB81"/>
<dbReference type="Pfam" id="PF20150">
    <property type="entry name" value="2EXR"/>
    <property type="match status" value="1"/>
</dbReference>
<reference evidence="2" key="1">
    <citation type="journal article" date="2020" name="Stud. Mycol.">
        <title>101 Dothideomycetes genomes: a test case for predicting lifestyles and emergence of pathogens.</title>
        <authorList>
            <person name="Haridas S."/>
            <person name="Albert R."/>
            <person name="Binder M."/>
            <person name="Bloem J."/>
            <person name="Labutti K."/>
            <person name="Salamov A."/>
            <person name="Andreopoulos B."/>
            <person name="Baker S."/>
            <person name="Barry K."/>
            <person name="Bills G."/>
            <person name="Bluhm B."/>
            <person name="Cannon C."/>
            <person name="Castanera R."/>
            <person name="Culley D."/>
            <person name="Daum C."/>
            <person name="Ezra D."/>
            <person name="Gonzalez J."/>
            <person name="Henrissat B."/>
            <person name="Kuo A."/>
            <person name="Liang C."/>
            <person name="Lipzen A."/>
            <person name="Lutzoni F."/>
            <person name="Magnuson J."/>
            <person name="Mondo S."/>
            <person name="Nolan M."/>
            <person name="Ohm R."/>
            <person name="Pangilinan J."/>
            <person name="Park H.-J."/>
            <person name="Ramirez L."/>
            <person name="Alfaro M."/>
            <person name="Sun H."/>
            <person name="Tritt A."/>
            <person name="Yoshinaga Y."/>
            <person name="Zwiers L.-H."/>
            <person name="Turgeon B."/>
            <person name="Goodwin S."/>
            <person name="Spatafora J."/>
            <person name="Crous P."/>
            <person name="Grigoriev I."/>
        </authorList>
    </citation>
    <scope>NUCLEOTIDE SEQUENCE</scope>
    <source>
        <strain evidence="2">CBS 133067</strain>
    </source>
</reference>
<dbReference type="InterPro" id="IPR045518">
    <property type="entry name" value="2EXR"/>
</dbReference>
<proteinExistence type="predicted"/>
<dbReference type="EMBL" id="ML978126">
    <property type="protein sequence ID" value="KAF2098691.1"/>
    <property type="molecule type" value="Genomic_DNA"/>
</dbReference>
<feature type="domain" description="2EXR" evidence="1">
    <location>
        <begin position="17"/>
        <end position="84"/>
    </location>
</feature>